<evidence type="ECO:0000313" key="2">
    <source>
        <dbReference type="EMBL" id="CAE7383139.1"/>
    </source>
</evidence>
<dbReference type="EMBL" id="CAJNDS010002228">
    <property type="protein sequence ID" value="CAE7383139.1"/>
    <property type="molecule type" value="Genomic_DNA"/>
</dbReference>
<proteinExistence type="predicted"/>
<feature type="transmembrane region" description="Helical" evidence="1">
    <location>
        <begin position="321"/>
        <end position="341"/>
    </location>
</feature>
<comment type="caution">
    <text evidence="2">The sequence shown here is derived from an EMBL/GenBank/DDBJ whole genome shotgun (WGS) entry which is preliminary data.</text>
</comment>
<feature type="transmembrane region" description="Helical" evidence="1">
    <location>
        <begin position="184"/>
        <end position="205"/>
    </location>
</feature>
<sequence length="435" mass="46445">MLILSYVLLVPGLTQVLFSFNIVVNVLGHRINVQPEKGHVACTETVTGLVDLLEKTGSRTGAVLIILYAVVVPVVKLLLLAVGEIFRFSSSECLVIIARVCINIVQCISKWACPDMFAYILLVHLVRLLNSDPLVLTAAKLDVGFSCFSVFCVCSTISSLGISLPHLPGRTPAAGSPLLGAKVVKLLAAGIAAIFAIFFIAGLSIPCMSLRIDERQLYPPNGSVPYSAKPLVESLAIPDLLKSDISILSCTQWLVQEIGHGEANSLFALVMFGLCVIALPLADVLCLLLAAFRLDPQTTAAEAPSSQPCWFYSWAKVLRKLAMLDVSIMGVYVITFCMGIYKKQGIVLSTHTGVLMLIVAEVAHTLLYWLVSGAAEHAEALAEEELIAYRAAAQEAGGLDADGPQGLSCCGISKFLQLPVGLGPAKGRSEIIPLM</sequence>
<evidence type="ECO:0000256" key="1">
    <source>
        <dbReference type="SAM" id="Phobius"/>
    </source>
</evidence>
<feature type="transmembrane region" description="Helical" evidence="1">
    <location>
        <begin position="143"/>
        <end position="164"/>
    </location>
</feature>
<dbReference type="OrthoDB" id="429890at2759"/>
<keyword evidence="1" id="KW-0472">Membrane</keyword>
<feature type="transmembrane region" description="Helical" evidence="1">
    <location>
        <begin position="62"/>
        <end position="82"/>
    </location>
</feature>
<feature type="transmembrane region" description="Helical" evidence="1">
    <location>
        <begin position="353"/>
        <end position="371"/>
    </location>
</feature>
<feature type="transmembrane region" description="Helical" evidence="1">
    <location>
        <begin position="266"/>
        <end position="292"/>
    </location>
</feature>
<reference evidence="2" key="1">
    <citation type="submission" date="2021-02" db="EMBL/GenBank/DDBJ databases">
        <authorList>
            <person name="Dougan E. K."/>
            <person name="Rhodes N."/>
            <person name="Thang M."/>
            <person name="Chan C."/>
        </authorList>
    </citation>
    <scope>NUCLEOTIDE SEQUENCE</scope>
</reference>
<evidence type="ECO:0000313" key="3">
    <source>
        <dbReference type="Proteomes" id="UP000604046"/>
    </source>
</evidence>
<name>A0A812Q8D9_9DINO</name>
<dbReference type="AlphaFoldDB" id="A0A812Q8D9"/>
<accession>A0A812Q8D9</accession>
<keyword evidence="1" id="KW-1133">Transmembrane helix</keyword>
<keyword evidence="3" id="KW-1185">Reference proteome</keyword>
<organism evidence="2 3">
    <name type="scientific">Symbiodinium natans</name>
    <dbReference type="NCBI Taxonomy" id="878477"/>
    <lineage>
        <taxon>Eukaryota</taxon>
        <taxon>Sar</taxon>
        <taxon>Alveolata</taxon>
        <taxon>Dinophyceae</taxon>
        <taxon>Suessiales</taxon>
        <taxon>Symbiodiniaceae</taxon>
        <taxon>Symbiodinium</taxon>
    </lineage>
</organism>
<gene>
    <name evidence="2" type="primary">fabB</name>
    <name evidence="2" type="ORF">SNAT2548_LOCUS20908</name>
</gene>
<keyword evidence="1" id="KW-0812">Transmembrane</keyword>
<dbReference type="Proteomes" id="UP000604046">
    <property type="component" value="Unassembled WGS sequence"/>
</dbReference>
<protein>
    <submittedName>
        <fullName evidence="2">FabB protein</fullName>
    </submittedName>
</protein>
<feature type="transmembrane region" description="Helical" evidence="1">
    <location>
        <begin position="6"/>
        <end position="27"/>
    </location>
</feature>